<dbReference type="EMBL" id="FUWY01000001">
    <property type="protein sequence ID" value="SJZ33740.1"/>
    <property type="molecule type" value="Genomic_DNA"/>
</dbReference>
<accession>A0A1T4JU63</accession>
<organism evidence="1 2">
    <name type="scientific">Anaerorhabdus furcosa</name>
    <dbReference type="NCBI Taxonomy" id="118967"/>
    <lineage>
        <taxon>Bacteria</taxon>
        <taxon>Bacillati</taxon>
        <taxon>Bacillota</taxon>
        <taxon>Erysipelotrichia</taxon>
        <taxon>Erysipelotrichales</taxon>
        <taxon>Erysipelotrichaceae</taxon>
        <taxon>Anaerorhabdus</taxon>
    </lineage>
</organism>
<proteinExistence type="predicted"/>
<dbReference type="OrthoDB" id="48719at2"/>
<dbReference type="STRING" id="118967.SAMN02745191_0080"/>
<dbReference type="Proteomes" id="UP000243297">
    <property type="component" value="Unassembled WGS sequence"/>
</dbReference>
<name>A0A1T4JU63_9FIRM</name>
<dbReference type="Pfam" id="PF12646">
    <property type="entry name" value="DUF3783"/>
    <property type="match status" value="1"/>
</dbReference>
<dbReference type="AlphaFoldDB" id="A0A1T4JU63"/>
<dbReference type="InterPro" id="IPR016621">
    <property type="entry name" value="UCP014543"/>
</dbReference>
<dbReference type="RefSeq" id="WP_078710547.1">
    <property type="nucleotide sequence ID" value="NZ_FUWY01000001.1"/>
</dbReference>
<reference evidence="2" key="1">
    <citation type="submission" date="2017-02" db="EMBL/GenBank/DDBJ databases">
        <authorList>
            <person name="Varghese N."/>
            <person name="Submissions S."/>
        </authorList>
    </citation>
    <scope>NUCLEOTIDE SEQUENCE [LARGE SCALE GENOMIC DNA]</scope>
    <source>
        <strain evidence="2">ATCC 25662</strain>
    </source>
</reference>
<evidence type="ECO:0000313" key="2">
    <source>
        <dbReference type="Proteomes" id="UP000243297"/>
    </source>
</evidence>
<keyword evidence="2" id="KW-1185">Reference proteome</keyword>
<gene>
    <name evidence="1" type="ORF">SAMN02745191_0080</name>
</gene>
<evidence type="ECO:0008006" key="3">
    <source>
        <dbReference type="Google" id="ProtNLM"/>
    </source>
</evidence>
<sequence>MKKIRLYGCPKEMVDTYKELSKITGVEVSSLCDCDLDKTLEEAFVIDSTFEENKVFDEMFMMMQGFTTEDMLEFLNKLKELEVPYGGIKIMQTEHNKTWRLHDLFEEVKKEHELFQKSEVLKQVIISTSKVDLHSLDEKKQTVFKEQIMKSYMILQSPERTLEQVEENIHACLSLLKEIQ</sequence>
<protein>
    <recommendedName>
        <fullName evidence="3">DUF3783 domain-containing protein</fullName>
    </recommendedName>
</protein>
<evidence type="ECO:0000313" key="1">
    <source>
        <dbReference type="EMBL" id="SJZ33740.1"/>
    </source>
</evidence>